<reference evidence="2 3" key="1">
    <citation type="submission" date="2017-06" db="EMBL/GenBank/DDBJ databases">
        <authorList>
            <person name="Kim H.J."/>
            <person name="Triplett B.A."/>
        </authorList>
    </citation>
    <scope>NUCLEOTIDE SEQUENCE [LARGE SCALE GENOMIC DNA]</scope>
    <source>
        <strain evidence="2 3">13146</strain>
    </source>
</reference>
<dbReference type="Proteomes" id="UP000198157">
    <property type="component" value="Unassembled WGS sequence"/>
</dbReference>
<keyword evidence="1" id="KW-0812">Transmembrane</keyword>
<feature type="transmembrane region" description="Helical" evidence="1">
    <location>
        <begin position="21"/>
        <end position="41"/>
    </location>
</feature>
<dbReference type="EMBL" id="NIVS01000008">
    <property type="protein sequence ID" value="OWQ56179.1"/>
    <property type="molecule type" value="Genomic_DNA"/>
</dbReference>
<keyword evidence="1" id="KW-0472">Membrane</keyword>
<evidence type="ECO:0000313" key="2">
    <source>
        <dbReference type="EMBL" id="OWQ56179.1"/>
    </source>
</evidence>
<dbReference type="AlphaFoldDB" id="A0A246HQS1"/>
<evidence type="ECO:0000313" key="3">
    <source>
        <dbReference type="Proteomes" id="UP000198157"/>
    </source>
</evidence>
<sequence>MSNGIDVLQAQIAQLKRNQRRLALGYAGMGVLAVAALTTGATSQRSASFDVIDAQRINIKEPDGTLRLAISNRTLFPGVLIHNKEQPHPRPMAGMLFFNDEGTENGGLIYNGSLDKNGKPSSGMSLTFDRYQQDQQMQLLGVDDAGTHYAGLTFNDVADGLDRPFFSERDESLHRNGIPAITERVFLGKSEARDAMLTLRDGQGKPRLELVVTPAGDAKVRFLDEHGNTTRELSADRQ</sequence>
<gene>
    <name evidence="2" type="ORF">CEE60_03365</name>
</gene>
<organism evidence="2 3">
    <name type="scientific">Stenotrophomonas maltophilia</name>
    <name type="common">Pseudomonas maltophilia</name>
    <name type="synonym">Xanthomonas maltophilia</name>
    <dbReference type="NCBI Taxonomy" id="40324"/>
    <lineage>
        <taxon>Bacteria</taxon>
        <taxon>Pseudomonadati</taxon>
        <taxon>Pseudomonadota</taxon>
        <taxon>Gammaproteobacteria</taxon>
        <taxon>Lysobacterales</taxon>
        <taxon>Lysobacteraceae</taxon>
        <taxon>Stenotrophomonas</taxon>
        <taxon>Stenotrophomonas maltophilia group</taxon>
    </lineage>
</organism>
<name>A0A246HQS1_STEMA</name>
<accession>A0A246HQS1</accession>
<evidence type="ECO:0000256" key="1">
    <source>
        <dbReference type="SAM" id="Phobius"/>
    </source>
</evidence>
<proteinExistence type="predicted"/>
<protein>
    <recommendedName>
        <fullName evidence="4">Transmembrane protein</fullName>
    </recommendedName>
</protein>
<evidence type="ECO:0008006" key="4">
    <source>
        <dbReference type="Google" id="ProtNLM"/>
    </source>
</evidence>
<keyword evidence="1" id="KW-1133">Transmembrane helix</keyword>
<comment type="caution">
    <text evidence="2">The sequence shown here is derived from an EMBL/GenBank/DDBJ whole genome shotgun (WGS) entry which is preliminary data.</text>
</comment>